<evidence type="ECO:0000256" key="10">
    <source>
        <dbReference type="ARBA" id="ARBA00022840"/>
    </source>
</evidence>
<dbReference type="InterPro" id="IPR000719">
    <property type="entry name" value="Prot_kinase_dom"/>
</dbReference>
<evidence type="ECO:0000313" key="20">
    <source>
        <dbReference type="EMBL" id="OMO95402.1"/>
    </source>
</evidence>
<evidence type="ECO:0008006" key="22">
    <source>
        <dbReference type="Google" id="ProtNLM"/>
    </source>
</evidence>
<accession>A0A1R3JKM4</accession>
<comment type="caution">
    <text evidence="20">The sequence shown here is derived from an EMBL/GenBank/DDBJ whole genome shotgun (WGS) entry which is preliminary data.</text>
</comment>
<dbReference type="EMBL" id="AWUE01015840">
    <property type="protein sequence ID" value="OMO95402.1"/>
    <property type="molecule type" value="Genomic_DNA"/>
</dbReference>
<keyword evidence="9" id="KW-0418">Kinase</keyword>
<evidence type="ECO:0000256" key="1">
    <source>
        <dbReference type="ARBA" id="ARBA00004167"/>
    </source>
</evidence>
<dbReference type="SUPFAM" id="SSF56112">
    <property type="entry name" value="Protein kinase-like (PK-like)"/>
    <property type="match status" value="1"/>
</dbReference>
<evidence type="ECO:0000313" key="21">
    <source>
        <dbReference type="Proteomes" id="UP000187203"/>
    </source>
</evidence>
<organism evidence="20 21">
    <name type="scientific">Corchorus olitorius</name>
    <dbReference type="NCBI Taxonomy" id="93759"/>
    <lineage>
        <taxon>Eukaryota</taxon>
        <taxon>Viridiplantae</taxon>
        <taxon>Streptophyta</taxon>
        <taxon>Embryophyta</taxon>
        <taxon>Tracheophyta</taxon>
        <taxon>Spermatophyta</taxon>
        <taxon>Magnoliopsida</taxon>
        <taxon>eudicotyledons</taxon>
        <taxon>Gunneridae</taxon>
        <taxon>Pentapetalae</taxon>
        <taxon>rosids</taxon>
        <taxon>malvids</taxon>
        <taxon>Malvales</taxon>
        <taxon>Malvaceae</taxon>
        <taxon>Grewioideae</taxon>
        <taxon>Apeibeae</taxon>
        <taxon>Corchorus</taxon>
    </lineage>
</organism>
<dbReference type="FunFam" id="3.30.200.20:FF:000142">
    <property type="entry name" value="Cysteine-rich receptor-like protein kinase 10"/>
    <property type="match status" value="1"/>
</dbReference>
<evidence type="ECO:0000259" key="19">
    <source>
        <dbReference type="PROSITE" id="PS51473"/>
    </source>
</evidence>
<feature type="domain" description="Protein kinase" evidence="18">
    <location>
        <begin position="171"/>
        <end position="446"/>
    </location>
</feature>
<dbReference type="Gene3D" id="3.30.430.20">
    <property type="entry name" value="Gnk2 domain, C-X8-C-X2-C motif"/>
    <property type="match status" value="1"/>
</dbReference>
<feature type="domain" description="Gnk2-homologous" evidence="19">
    <location>
        <begin position="27"/>
        <end position="132"/>
    </location>
</feature>
<dbReference type="PANTHER" id="PTHR27002:SF1080">
    <property type="entry name" value="CYSTEINE-RICH RECEPTOR-LIKE PROTEIN KINASE 29"/>
    <property type="match status" value="1"/>
</dbReference>
<evidence type="ECO:0000256" key="16">
    <source>
        <dbReference type="RuleBase" id="RU000304"/>
    </source>
</evidence>
<dbReference type="OrthoDB" id="993408at2759"/>
<dbReference type="Gene3D" id="1.10.510.10">
    <property type="entry name" value="Transferase(Phosphotransferase) domain 1"/>
    <property type="match status" value="1"/>
</dbReference>
<dbReference type="InterPro" id="IPR017441">
    <property type="entry name" value="Protein_kinase_ATP_BS"/>
</dbReference>
<evidence type="ECO:0000256" key="7">
    <source>
        <dbReference type="ARBA" id="ARBA00022737"/>
    </source>
</evidence>
<keyword evidence="13" id="KW-0675">Receptor</keyword>
<evidence type="ECO:0000256" key="6">
    <source>
        <dbReference type="ARBA" id="ARBA00022729"/>
    </source>
</evidence>
<dbReference type="PROSITE" id="PS00107">
    <property type="entry name" value="PROTEIN_KINASE_ATP"/>
    <property type="match status" value="1"/>
</dbReference>
<dbReference type="GO" id="GO:0005886">
    <property type="term" value="C:plasma membrane"/>
    <property type="evidence" value="ECO:0007669"/>
    <property type="project" value="TreeGrafter"/>
</dbReference>
<evidence type="ECO:0000256" key="13">
    <source>
        <dbReference type="ARBA" id="ARBA00023170"/>
    </source>
</evidence>
<dbReference type="SMART" id="SM00220">
    <property type="entry name" value="S_TKc"/>
    <property type="match status" value="1"/>
</dbReference>
<keyword evidence="12 17" id="KW-0472">Membrane</keyword>
<evidence type="ECO:0000256" key="3">
    <source>
        <dbReference type="ARBA" id="ARBA00022553"/>
    </source>
</evidence>
<keyword evidence="21" id="KW-1185">Reference proteome</keyword>
<reference evidence="21" key="1">
    <citation type="submission" date="2013-09" db="EMBL/GenBank/DDBJ databases">
        <title>Corchorus olitorius genome sequencing.</title>
        <authorList>
            <person name="Alam M."/>
            <person name="Haque M.S."/>
            <person name="Islam M.S."/>
            <person name="Emdad E.M."/>
            <person name="Islam M.M."/>
            <person name="Ahmed B."/>
            <person name="Halim A."/>
            <person name="Hossen Q.M.M."/>
            <person name="Hossain M.Z."/>
            <person name="Ahmed R."/>
            <person name="Khan M.M."/>
            <person name="Islam R."/>
            <person name="Rashid M.M."/>
            <person name="Khan S.A."/>
            <person name="Rahman M.S."/>
            <person name="Alam M."/>
            <person name="Yahiya A.S."/>
            <person name="Khan M.S."/>
            <person name="Azam M.S."/>
            <person name="Haque T."/>
            <person name="Lashkar M.Z.H."/>
            <person name="Akhand A.I."/>
            <person name="Morshed G."/>
            <person name="Roy S."/>
            <person name="Uddin K.S."/>
            <person name="Rabeya T."/>
            <person name="Hossain A.S."/>
            <person name="Chowdhury A."/>
            <person name="Snigdha A.R."/>
            <person name="Mortoza M.S."/>
            <person name="Matin S.A."/>
            <person name="Hoque S.M.E."/>
            <person name="Islam M.K."/>
            <person name="Roy D.K."/>
            <person name="Haider R."/>
            <person name="Moosa M.M."/>
            <person name="Elias S.M."/>
            <person name="Hasan A.M."/>
            <person name="Jahan S."/>
            <person name="Shafiuddin M."/>
            <person name="Mahmood N."/>
            <person name="Shommy N.S."/>
        </authorList>
    </citation>
    <scope>NUCLEOTIDE SEQUENCE [LARGE SCALE GENOMIC DNA]</scope>
    <source>
        <strain evidence="21">cv. O-4</strain>
    </source>
</reference>
<protein>
    <recommendedName>
        <fullName evidence="22">Protein kinase domain-containing protein</fullName>
    </recommendedName>
</protein>
<keyword evidence="6" id="KW-0732">Signal</keyword>
<feature type="binding site" evidence="15">
    <location>
        <position position="199"/>
    </location>
    <ligand>
        <name>ATP</name>
        <dbReference type="ChEBI" id="CHEBI:30616"/>
    </ligand>
</feature>
<dbReference type="FunFam" id="1.10.510.10:FF:000343">
    <property type="entry name" value="Cysteine-rich receptor-like protein kinase 28"/>
    <property type="match status" value="1"/>
</dbReference>
<dbReference type="GO" id="GO:0005524">
    <property type="term" value="F:ATP binding"/>
    <property type="evidence" value="ECO:0007669"/>
    <property type="project" value="UniProtKB-UniRule"/>
</dbReference>
<keyword evidence="11 17" id="KW-1133">Transmembrane helix</keyword>
<dbReference type="PROSITE" id="PS50011">
    <property type="entry name" value="PROTEIN_KINASE_DOM"/>
    <property type="match status" value="1"/>
</dbReference>
<dbReference type="Gene3D" id="3.30.200.20">
    <property type="entry name" value="Phosphorylase Kinase, domain 1"/>
    <property type="match status" value="1"/>
</dbReference>
<dbReference type="InterPro" id="IPR011009">
    <property type="entry name" value="Kinase-like_dom_sf"/>
</dbReference>
<gene>
    <name evidence="20" type="ORF">COLO4_15910</name>
</gene>
<sequence>MEGFIIQALAKTLTKYSNLNIFSIMETTPSVPVSNPNDISSNLEQFNETLYKLMNTLLMNASSASPSKFAAGDMNFTSSDKVYGLVQCTPDISESDCRICLRGAVGSSRTKSRTIIIIVVPIVIFLAAVIVFYVIFHKRKAMSNQDDGSASKSLASLQFSLSTVKTATDNFHDANRLGQGGFGSVYKGKLENGQEIAVKRLSEQSSQGEVEFQNEILLLAKLQHRNLVSLLGFCLEGTERILVYEFVSNGSLDQYIFDSIKRGQLSWEMYYKIICGIARGILYLHEDSRLRIIHRDLKASNVLLDEEMNPKISDFGMARLFAMHQVLGNTSRTVGTYGYMAPEYALHGQFSVKSDVFSFGVLLLEIVSGKKNSWMDDSGELEHLLSYAWKHWTEGTAEFLIDSRLRSSSNSETMRYIHIGLLCVQEQAVNRPTMDSVLLMLNSSNLMTLPVPTKPAFLMYNGSMESGQSGNYFSISN</sequence>
<dbReference type="GO" id="GO:0004674">
    <property type="term" value="F:protein serine/threonine kinase activity"/>
    <property type="evidence" value="ECO:0007669"/>
    <property type="project" value="UniProtKB-KW"/>
</dbReference>
<dbReference type="Pfam" id="PF01657">
    <property type="entry name" value="Stress-antifung"/>
    <property type="match status" value="1"/>
</dbReference>
<dbReference type="InterPro" id="IPR002902">
    <property type="entry name" value="GNK2"/>
</dbReference>
<dbReference type="Proteomes" id="UP000187203">
    <property type="component" value="Unassembled WGS sequence"/>
</dbReference>
<feature type="transmembrane region" description="Helical" evidence="17">
    <location>
        <begin position="115"/>
        <end position="136"/>
    </location>
</feature>
<dbReference type="STRING" id="93759.A0A1R3JKM4"/>
<proteinExistence type="inferred from homology"/>
<keyword evidence="3" id="KW-0597">Phosphoprotein</keyword>
<keyword evidence="4" id="KW-0808">Transferase</keyword>
<name>A0A1R3JKM4_9ROSI</name>
<keyword evidence="7" id="KW-0677">Repeat</keyword>
<evidence type="ECO:0000256" key="14">
    <source>
        <dbReference type="ARBA" id="ARBA00023180"/>
    </source>
</evidence>
<dbReference type="PROSITE" id="PS51473">
    <property type="entry name" value="GNK2"/>
    <property type="match status" value="1"/>
</dbReference>
<keyword evidence="5 17" id="KW-0812">Transmembrane</keyword>
<evidence type="ECO:0000256" key="11">
    <source>
        <dbReference type="ARBA" id="ARBA00022989"/>
    </source>
</evidence>
<dbReference type="CDD" id="cd14066">
    <property type="entry name" value="STKc_IRAK"/>
    <property type="match status" value="1"/>
</dbReference>
<evidence type="ECO:0000256" key="5">
    <source>
        <dbReference type="ARBA" id="ARBA00022692"/>
    </source>
</evidence>
<dbReference type="InterPro" id="IPR008271">
    <property type="entry name" value="Ser/Thr_kinase_AS"/>
</dbReference>
<comment type="similarity">
    <text evidence="16">Belongs to the protein kinase superfamily.</text>
</comment>
<dbReference type="PANTHER" id="PTHR27002">
    <property type="entry name" value="RECEPTOR-LIKE SERINE/THREONINE-PROTEIN KINASE SD1-8"/>
    <property type="match status" value="1"/>
</dbReference>
<dbReference type="InterPro" id="IPR038408">
    <property type="entry name" value="GNK2_sf"/>
</dbReference>
<dbReference type="Pfam" id="PF07714">
    <property type="entry name" value="PK_Tyr_Ser-Thr"/>
    <property type="match status" value="1"/>
</dbReference>
<dbReference type="AlphaFoldDB" id="A0A1R3JKM4"/>
<evidence type="ECO:0000256" key="15">
    <source>
        <dbReference type="PROSITE-ProRule" id="PRU10141"/>
    </source>
</evidence>
<dbReference type="InterPro" id="IPR001245">
    <property type="entry name" value="Ser-Thr/Tyr_kinase_cat_dom"/>
</dbReference>
<keyword evidence="8 15" id="KW-0547">Nucleotide-binding</keyword>
<dbReference type="PROSITE" id="PS00108">
    <property type="entry name" value="PROTEIN_KINASE_ST"/>
    <property type="match status" value="1"/>
</dbReference>
<evidence type="ECO:0000256" key="17">
    <source>
        <dbReference type="SAM" id="Phobius"/>
    </source>
</evidence>
<dbReference type="GO" id="GO:0009737">
    <property type="term" value="P:response to abscisic acid"/>
    <property type="evidence" value="ECO:0007669"/>
    <property type="project" value="UniProtKB-ARBA"/>
</dbReference>
<evidence type="ECO:0000256" key="12">
    <source>
        <dbReference type="ARBA" id="ARBA00023136"/>
    </source>
</evidence>
<evidence type="ECO:0000259" key="18">
    <source>
        <dbReference type="PROSITE" id="PS50011"/>
    </source>
</evidence>
<keyword evidence="2 16" id="KW-0723">Serine/threonine-protein kinase</keyword>
<evidence type="ECO:0000256" key="9">
    <source>
        <dbReference type="ARBA" id="ARBA00022777"/>
    </source>
</evidence>
<evidence type="ECO:0000256" key="8">
    <source>
        <dbReference type="ARBA" id="ARBA00022741"/>
    </source>
</evidence>
<dbReference type="CDD" id="cd23509">
    <property type="entry name" value="Gnk2-like"/>
    <property type="match status" value="1"/>
</dbReference>
<evidence type="ECO:0000256" key="2">
    <source>
        <dbReference type="ARBA" id="ARBA00022527"/>
    </source>
</evidence>
<keyword evidence="14" id="KW-0325">Glycoprotein</keyword>
<keyword evidence="10 15" id="KW-0067">ATP-binding</keyword>
<comment type="subcellular location">
    <subcellularLocation>
        <location evidence="1">Membrane</location>
        <topology evidence="1">Single-pass membrane protein</topology>
    </subcellularLocation>
</comment>
<evidence type="ECO:0000256" key="4">
    <source>
        <dbReference type="ARBA" id="ARBA00022679"/>
    </source>
</evidence>